<dbReference type="Proteomes" id="UP000663608">
    <property type="component" value="Chromosome"/>
</dbReference>
<dbReference type="InterPro" id="IPR053924">
    <property type="entry name" value="RecX_HTH_2nd"/>
</dbReference>
<dbReference type="GO" id="GO:0005737">
    <property type="term" value="C:cytoplasm"/>
    <property type="evidence" value="ECO:0007669"/>
    <property type="project" value="UniProtKB-SubCell"/>
</dbReference>
<keyword evidence="5 6" id="KW-0963">Cytoplasm</keyword>
<evidence type="ECO:0000313" key="12">
    <source>
        <dbReference type="Proteomes" id="UP000663608"/>
    </source>
</evidence>
<dbReference type="InterPro" id="IPR053926">
    <property type="entry name" value="RecX_HTH_1st"/>
</dbReference>
<dbReference type="AlphaFoldDB" id="A0AA45KGB1"/>
<feature type="domain" description="RecX first three-helical" evidence="10">
    <location>
        <begin position="62"/>
        <end position="97"/>
    </location>
</feature>
<comment type="similarity">
    <text evidence="3 6">Belongs to the RecX family.</text>
</comment>
<evidence type="ECO:0000256" key="2">
    <source>
        <dbReference type="ARBA" id="ARBA00004496"/>
    </source>
</evidence>
<evidence type="ECO:0000313" key="11">
    <source>
        <dbReference type="EMBL" id="QSE76825.1"/>
    </source>
</evidence>
<organism evidence="11 12">
    <name type="scientific">Lactococcus taiwanensis</name>
    <dbReference type="NCBI Taxonomy" id="1151742"/>
    <lineage>
        <taxon>Bacteria</taxon>
        <taxon>Bacillati</taxon>
        <taxon>Bacillota</taxon>
        <taxon>Bacilli</taxon>
        <taxon>Lactobacillales</taxon>
        <taxon>Streptococcaceae</taxon>
        <taxon>Lactococcus</taxon>
    </lineage>
</organism>
<comment type="function">
    <text evidence="1 6">Modulates RecA activity.</text>
</comment>
<sequence length="270" mass="31610">MGKITAIKKLKRLYRVDLAELDQNKLYVCEDTIVHFFLSVDKIIEDDELLEIQRFDQFAQGKSLALYFLSFKMRTAYEVKKYLQEHEINSEQIEEILTVLSENHLINDRAYAENFIRGKISMASAGPYQIKQKLGLKGIPNELSDEVISEIYTEEDQIDVAYKLAEKLVRSSGHRLTLHQLQQKIIQHLMNKGFNYSVSSIALESLELSSDEEHEAELLYDELEKVAKRYNRNYDGYERKQKIIASLLRKGYDYSDVERALRDFTFEDDN</sequence>
<keyword evidence="12" id="KW-1185">Reference proteome</keyword>
<dbReference type="GO" id="GO:0006282">
    <property type="term" value="P:regulation of DNA repair"/>
    <property type="evidence" value="ECO:0007669"/>
    <property type="project" value="UniProtKB-UniRule"/>
</dbReference>
<reference evidence="11 12" key="1">
    <citation type="submission" date="2021-02" db="EMBL/GenBank/DDBJ databases">
        <title>Complete genome sequence of Lactococcus lactis strain K_LL004.</title>
        <authorList>
            <person name="Kim H.B."/>
        </authorList>
    </citation>
    <scope>NUCLEOTIDE SEQUENCE [LARGE SCALE GENOMIC DNA]</scope>
    <source>
        <strain evidence="11 12">K_LL004</strain>
    </source>
</reference>
<proteinExistence type="inferred from homology"/>
<dbReference type="EMBL" id="CP070872">
    <property type="protein sequence ID" value="QSE76825.1"/>
    <property type="molecule type" value="Genomic_DNA"/>
</dbReference>
<dbReference type="PANTHER" id="PTHR33602">
    <property type="entry name" value="REGULATORY PROTEIN RECX FAMILY PROTEIN"/>
    <property type="match status" value="1"/>
</dbReference>
<dbReference type="InterPro" id="IPR003783">
    <property type="entry name" value="Regulatory_RecX"/>
</dbReference>
<dbReference type="Pfam" id="PF02631">
    <property type="entry name" value="RecX_HTH2"/>
    <property type="match status" value="1"/>
</dbReference>
<dbReference type="Pfam" id="PF21981">
    <property type="entry name" value="RecX_HTH3"/>
    <property type="match status" value="2"/>
</dbReference>
<dbReference type="HAMAP" id="MF_01114">
    <property type="entry name" value="RecX"/>
    <property type="match status" value="1"/>
</dbReference>
<evidence type="ECO:0000256" key="4">
    <source>
        <dbReference type="ARBA" id="ARBA00018111"/>
    </source>
</evidence>
<dbReference type="PANTHER" id="PTHR33602:SF1">
    <property type="entry name" value="REGULATORY PROTEIN RECX FAMILY PROTEIN"/>
    <property type="match status" value="1"/>
</dbReference>
<keyword evidence="7" id="KW-0175">Coiled coil</keyword>
<evidence type="ECO:0000256" key="3">
    <source>
        <dbReference type="ARBA" id="ARBA00009695"/>
    </source>
</evidence>
<dbReference type="Pfam" id="PF21982">
    <property type="entry name" value="RecX_HTH1"/>
    <property type="match status" value="1"/>
</dbReference>
<evidence type="ECO:0000256" key="1">
    <source>
        <dbReference type="ARBA" id="ARBA00003529"/>
    </source>
</evidence>
<dbReference type="InterPro" id="IPR036388">
    <property type="entry name" value="WH-like_DNA-bd_sf"/>
</dbReference>
<evidence type="ECO:0000256" key="5">
    <source>
        <dbReference type="ARBA" id="ARBA00022490"/>
    </source>
</evidence>
<evidence type="ECO:0000259" key="9">
    <source>
        <dbReference type="Pfam" id="PF21981"/>
    </source>
</evidence>
<gene>
    <name evidence="6 11" type="primary">recX</name>
    <name evidence="11" type="ORF">JW886_00580</name>
</gene>
<dbReference type="InterPro" id="IPR053925">
    <property type="entry name" value="RecX_HTH_3rd"/>
</dbReference>
<feature type="domain" description="RecX third three-helical" evidence="9">
    <location>
        <begin position="215"/>
        <end position="261"/>
    </location>
</feature>
<dbReference type="Gene3D" id="1.10.10.10">
    <property type="entry name" value="Winged helix-like DNA-binding domain superfamily/Winged helix DNA-binding domain"/>
    <property type="match status" value="4"/>
</dbReference>
<feature type="domain" description="RecX second three-helical" evidence="8">
    <location>
        <begin position="107"/>
        <end position="147"/>
    </location>
</feature>
<evidence type="ECO:0000259" key="8">
    <source>
        <dbReference type="Pfam" id="PF02631"/>
    </source>
</evidence>
<name>A0AA45KGB1_9LACT</name>
<dbReference type="RefSeq" id="WP_205872047.1">
    <property type="nucleotide sequence ID" value="NZ_CP070872.1"/>
</dbReference>
<dbReference type="KEGG" id="lti:JW886_00580"/>
<protein>
    <recommendedName>
        <fullName evidence="4 6">Regulatory protein RecX</fullName>
    </recommendedName>
</protein>
<evidence type="ECO:0000256" key="6">
    <source>
        <dbReference type="HAMAP-Rule" id="MF_01114"/>
    </source>
</evidence>
<feature type="domain" description="RecX third three-helical" evidence="9">
    <location>
        <begin position="155"/>
        <end position="200"/>
    </location>
</feature>
<evidence type="ECO:0000256" key="7">
    <source>
        <dbReference type="SAM" id="Coils"/>
    </source>
</evidence>
<accession>A0AA45KGB1</accession>
<comment type="subcellular location">
    <subcellularLocation>
        <location evidence="2 6">Cytoplasm</location>
    </subcellularLocation>
</comment>
<feature type="coiled-coil region" evidence="7">
    <location>
        <begin position="213"/>
        <end position="240"/>
    </location>
</feature>
<evidence type="ECO:0000259" key="10">
    <source>
        <dbReference type="Pfam" id="PF21982"/>
    </source>
</evidence>
<dbReference type="NCBIfam" id="NF010733">
    <property type="entry name" value="PRK14135.1"/>
    <property type="match status" value="1"/>
</dbReference>